<dbReference type="AlphaFoldDB" id="A0A0M7AD26"/>
<feature type="compositionally biased region" description="Basic residues" evidence="2">
    <location>
        <begin position="424"/>
        <end position="435"/>
    </location>
</feature>
<feature type="region of interest" description="Disordered" evidence="2">
    <location>
        <begin position="147"/>
        <end position="168"/>
    </location>
</feature>
<feature type="coiled-coil region" evidence="1">
    <location>
        <begin position="210"/>
        <end position="237"/>
    </location>
</feature>
<reference evidence="5" key="1">
    <citation type="submission" date="2015-07" db="EMBL/GenBank/DDBJ databases">
        <authorList>
            <person name="Rodrigo-Torres Lidia"/>
            <person name="Arahal R.David."/>
        </authorList>
    </citation>
    <scope>NUCLEOTIDE SEQUENCE [LARGE SCALE GENOMIC DNA]</scope>
    <source>
        <strain evidence="5">CECT 5112</strain>
    </source>
</reference>
<evidence type="ECO:0000313" key="4">
    <source>
        <dbReference type="EMBL" id="CTQ72537.1"/>
    </source>
</evidence>
<dbReference type="STRING" id="388408.LAX5112_03217"/>
<name>A0A0M7AD26_9HYPH</name>
<keyword evidence="3" id="KW-1133">Transmembrane helix</keyword>
<keyword evidence="3" id="KW-0472">Membrane</keyword>
<keyword evidence="1" id="KW-0175">Coiled coil</keyword>
<dbReference type="EMBL" id="CXWD01000012">
    <property type="protein sequence ID" value="CTQ72537.1"/>
    <property type="molecule type" value="Genomic_DNA"/>
</dbReference>
<feature type="transmembrane region" description="Helical" evidence="3">
    <location>
        <begin position="6"/>
        <end position="27"/>
    </location>
</feature>
<gene>
    <name evidence="4" type="ORF">LAX5112_03217</name>
</gene>
<evidence type="ECO:0000256" key="3">
    <source>
        <dbReference type="SAM" id="Phobius"/>
    </source>
</evidence>
<keyword evidence="3" id="KW-0812">Transmembrane</keyword>
<dbReference type="RefSeq" id="WP_208981379.1">
    <property type="nucleotide sequence ID" value="NZ_CXWD01000012.1"/>
</dbReference>
<feature type="coiled-coil region" evidence="1">
    <location>
        <begin position="277"/>
        <end position="304"/>
    </location>
</feature>
<evidence type="ECO:0000256" key="2">
    <source>
        <dbReference type="SAM" id="MobiDB-lite"/>
    </source>
</evidence>
<feature type="compositionally biased region" description="Polar residues" evidence="2">
    <location>
        <begin position="336"/>
        <end position="347"/>
    </location>
</feature>
<keyword evidence="5" id="KW-1185">Reference proteome</keyword>
<sequence length="435" mass="46994">MIEAAMYVALGFCTAGLICLAILPAFYRRAARLTEEALRAVNPSSYAEVRAAQDQARAQHAVDLRRVEQSLNAEREKAAKWHVDATRLKTEMAALEKSHEGKIANLKEELSAKAADEKSADMLSSEVAQLKQKLAEAEKALAESWLQKQETGEDVPAKGTQGEDTSDWLPATDTMALATITGLEAEVATLKARLARAEPSVAGELDAERTETARARLAELEAQLVDTEANFITAQAEVTRLSLQLDAADIKDSDLQKHLTEQLEALATENAQRLSQLKDKDRTVNRLTGEIKKLRQDLSATSALAQVRHDFRQLVAQVSADPADKKKAVAKPSSKTAGNSAPVSNTAGDMKPKRRTRRTSASAEKPNTAPPPTPKAAESSSTTDIANAAEALVSRIVASTRKNKEPSSDNDQVPPEKTDPPTVKKPKQRRTAGAV</sequence>
<evidence type="ECO:0000256" key="1">
    <source>
        <dbReference type="SAM" id="Coils"/>
    </source>
</evidence>
<feature type="region of interest" description="Disordered" evidence="2">
    <location>
        <begin position="318"/>
        <end position="435"/>
    </location>
</feature>
<protein>
    <submittedName>
        <fullName evidence="4">Uncharacterized protein</fullName>
    </submittedName>
</protein>
<organism evidence="4 5">
    <name type="scientific">Roseibium alexandrii</name>
    <dbReference type="NCBI Taxonomy" id="388408"/>
    <lineage>
        <taxon>Bacteria</taxon>
        <taxon>Pseudomonadati</taxon>
        <taxon>Pseudomonadota</taxon>
        <taxon>Alphaproteobacteria</taxon>
        <taxon>Hyphomicrobiales</taxon>
        <taxon>Stappiaceae</taxon>
        <taxon>Roseibium</taxon>
    </lineage>
</organism>
<dbReference type="Proteomes" id="UP000053235">
    <property type="component" value="Unassembled WGS sequence"/>
</dbReference>
<accession>A0A0M7AD26</accession>
<evidence type="ECO:0000313" key="5">
    <source>
        <dbReference type="Proteomes" id="UP000053235"/>
    </source>
</evidence>
<proteinExistence type="predicted"/>